<feature type="domain" description="Peptidase M20 dimerisation" evidence="9">
    <location>
        <begin position="213"/>
        <end position="313"/>
    </location>
</feature>
<protein>
    <submittedName>
        <fullName evidence="10">Allantoate amidohydrolase</fullName>
    </submittedName>
</protein>
<dbReference type="RefSeq" id="WP_127733581.1">
    <property type="nucleotide sequence ID" value="NZ_SACP01000036.1"/>
</dbReference>
<keyword evidence="5 10" id="KW-0378">Hydrolase</keyword>
<evidence type="ECO:0000313" key="11">
    <source>
        <dbReference type="Proteomes" id="UP000286997"/>
    </source>
</evidence>
<keyword evidence="4 7" id="KW-0479">Metal-binding</keyword>
<feature type="binding site" evidence="7">
    <location>
        <position position="193"/>
    </location>
    <ligand>
        <name>Zn(2+)</name>
        <dbReference type="ChEBI" id="CHEBI:29105"/>
        <label>1</label>
    </ligand>
</feature>
<dbReference type="SUPFAM" id="SSF55031">
    <property type="entry name" value="Bacterial exopeptidase dimerisation domain"/>
    <property type="match status" value="1"/>
</dbReference>
<comment type="similarity">
    <text evidence="2">Belongs to the peptidase M20 family.</text>
</comment>
<dbReference type="Pfam" id="PF07687">
    <property type="entry name" value="M20_dimer"/>
    <property type="match status" value="1"/>
</dbReference>
<dbReference type="AlphaFoldDB" id="A0A3S2XGC7"/>
<feature type="binding site" evidence="7">
    <location>
        <position position="94"/>
    </location>
    <ligand>
        <name>Zn(2+)</name>
        <dbReference type="ChEBI" id="CHEBI:29105"/>
        <label>2</label>
    </ligand>
</feature>
<dbReference type="Proteomes" id="UP000286997">
    <property type="component" value="Unassembled WGS sequence"/>
</dbReference>
<feature type="binding site" evidence="8">
    <location>
        <position position="277"/>
    </location>
    <ligand>
        <name>allantoate</name>
        <dbReference type="ChEBI" id="CHEBI:17536"/>
    </ligand>
</feature>
<evidence type="ECO:0000256" key="3">
    <source>
        <dbReference type="ARBA" id="ARBA00011738"/>
    </source>
</evidence>
<reference evidence="10 11" key="1">
    <citation type="submission" date="2019-01" db="EMBL/GenBank/DDBJ databases">
        <authorList>
            <person name="Chen W.-M."/>
        </authorList>
    </citation>
    <scope>NUCLEOTIDE SEQUENCE [LARGE SCALE GENOMIC DNA]</scope>
    <source>
        <strain evidence="10 11">TER-1</strain>
    </source>
</reference>
<keyword evidence="7" id="KW-0862">Zinc</keyword>
<dbReference type="GO" id="GO:0016813">
    <property type="term" value="F:hydrolase activity, acting on carbon-nitrogen (but not peptide) bonds, in linear amidines"/>
    <property type="evidence" value="ECO:0007669"/>
    <property type="project" value="InterPro"/>
</dbReference>
<comment type="subunit">
    <text evidence="3">Homodimer.</text>
</comment>
<dbReference type="GO" id="GO:0046872">
    <property type="term" value="F:metal ion binding"/>
    <property type="evidence" value="ECO:0007669"/>
    <property type="project" value="UniProtKB-KW"/>
</dbReference>
<dbReference type="PANTHER" id="PTHR32494">
    <property type="entry name" value="ALLANTOATE DEIMINASE-RELATED"/>
    <property type="match status" value="1"/>
</dbReference>
<comment type="cofactor">
    <cofactor evidence="1">
        <name>Mn(2+)</name>
        <dbReference type="ChEBI" id="CHEBI:29035"/>
    </cofactor>
</comment>
<dbReference type="Gene3D" id="3.30.70.360">
    <property type="match status" value="1"/>
</dbReference>
<dbReference type="InterPro" id="IPR002933">
    <property type="entry name" value="Peptidase_M20"/>
</dbReference>
<comment type="caution">
    <text evidence="10">The sequence shown here is derived from an EMBL/GenBank/DDBJ whole genome shotgun (WGS) entry which is preliminary data.</text>
</comment>
<organism evidence="10 11">
    <name type="scientific">Methylobacterium oryzihabitans</name>
    <dbReference type="NCBI Taxonomy" id="2499852"/>
    <lineage>
        <taxon>Bacteria</taxon>
        <taxon>Pseudomonadati</taxon>
        <taxon>Pseudomonadota</taxon>
        <taxon>Alphaproteobacteria</taxon>
        <taxon>Hyphomicrobiales</taxon>
        <taxon>Methylobacteriaceae</taxon>
        <taxon>Methylobacterium</taxon>
    </lineage>
</organism>
<dbReference type="PANTHER" id="PTHR32494:SF19">
    <property type="entry name" value="ALLANTOATE DEIMINASE-RELATED"/>
    <property type="match status" value="1"/>
</dbReference>
<dbReference type="CDD" id="cd03884">
    <property type="entry name" value="M20_bAS"/>
    <property type="match status" value="1"/>
</dbReference>
<comment type="cofactor">
    <cofactor evidence="7">
        <name>Zn(2+)</name>
        <dbReference type="ChEBI" id="CHEBI:29105"/>
    </cofactor>
    <text evidence="7">Binds 2 Zn(2+) ions per subunit.</text>
</comment>
<evidence type="ECO:0000259" key="9">
    <source>
        <dbReference type="Pfam" id="PF07687"/>
    </source>
</evidence>
<gene>
    <name evidence="10" type="ORF">EOE48_24890</name>
</gene>
<feature type="binding site" evidence="8">
    <location>
        <position position="290"/>
    </location>
    <ligand>
        <name>allantoate</name>
        <dbReference type="ChEBI" id="CHEBI:17536"/>
    </ligand>
</feature>
<name>A0A3S2XGC7_9HYPH</name>
<sequence>MTCVPPEAGEAVMRRLDALARFSADPGALTRLYLTPAHREAAVQVAAWMQEAGMRTSLDAAGTVVGRYEAREPGARTLLIGSHIDTIRDAGRYDGTLGVVAGIAAVAELNARGERLPFAIEVLAFGDEEGVRFPVTLTSSRALAGTVAPDALDARDGDGIGLREALAAFGGDPDGLPALARAPDAILGYLEVHIEQGPVLEAEGLPVGIVTAIAGASRFTVTVTGQAGHAGTVPMRLRRDAVAAAAEMVLAAEAVAGETPDLVATVGVVAVPQGAVNVVAGEVRFTLDVRSPSDAVRRAALDDLMQRFAAIAARRGVGLAVARGYDAPAAACAPWLQQALAEGATRLGLRPFLLPSGAGHDGLALASLCPIGMVFVRCAGGISHSPAESITAADAGVAVRLLVDVLRHLAP</sequence>
<feature type="binding site" evidence="8">
    <location>
        <position position="218"/>
    </location>
    <ligand>
        <name>allantoate</name>
        <dbReference type="ChEBI" id="CHEBI:17536"/>
    </ligand>
</feature>
<dbReference type="InterPro" id="IPR036264">
    <property type="entry name" value="Bact_exopeptidase_dim_dom"/>
</dbReference>
<dbReference type="PIRSF" id="PIRSF001235">
    <property type="entry name" value="Amidase_carbamoylase"/>
    <property type="match status" value="1"/>
</dbReference>
<dbReference type="Pfam" id="PF01546">
    <property type="entry name" value="Peptidase_M20"/>
    <property type="match status" value="1"/>
</dbReference>
<feature type="binding site" evidence="7">
    <location>
        <position position="83"/>
    </location>
    <ligand>
        <name>Zn(2+)</name>
        <dbReference type="ChEBI" id="CHEBI:29105"/>
        <label>1</label>
    </ligand>
</feature>
<dbReference type="Gene3D" id="3.40.630.10">
    <property type="entry name" value="Zn peptidases"/>
    <property type="match status" value="1"/>
</dbReference>
<keyword evidence="6" id="KW-0464">Manganese</keyword>
<feature type="binding site" evidence="7">
    <location>
        <position position="129"/>
    </location>
    <ligand>
        <name>Zn(2+)</name>
        <dbReference type="ChEBI" id="CHEBI:29105"/>
        <label>2</label>
    </ligand>
</feature>
<dbReference type="NCBIfam" id="TIGR01879">
    <property type="entry name" value="hydantase"/>
    <property type="match status" value="1"/>
</dbReference>
<evidence type="ECO:0000313" key="10">
    <source>
        <dbReference type="EMBL" id="RVU14076.1"/>
    </source>
</evidence>
<evidence type="ECO:0000256" key="5">
    <source>
        <dbReference type="ARBA" id="ARBA00022801"/>
    </source>
</evidence>
<evidence type="ECO:0000256" key="8">
    <source>
        <dbReference type="PIRSR" id="PIRSR001235-2"/>
    </source>
</evidence>
<keyword evidence="11" id="KW-1185">Reference proteome</keyword>
<feature type="binding site" evidence="7">
    <location>
        <position position="94"/>
    </location>
    <ligand>
        <name>Zn(2+)</name>
        <dbReference type="ChEBI" id="CHEBI:29105"/>
        <label>1</label>
    </ligand>
</feature>
<dbReference type="NCBIfam" id="NF006775">
    <property type="entry name" value="PRK09290.2-5"/>
    <property type="match status" value="1"/>
</dbReference>
<dbReference type="InterPro" id="IPR011650">
    <property type="entry name" value="Peptidase_M20_dimer"/>
</dbReference>
<dbReference type="SUPFAM" id="SSF53187">
    <property type="entry name" value="Zn-dependent exopeptidases"/>
    <property type="match status" value="1"/>
</dbReference>
<evidence type="ECO:0000256" key="1">
    <source>
        <dbReference type="ARBA" id="ARBA00001936"/>
    </source>
</evidence>
<dbReference type="OrthoDB" id="9808195at2"/>
<proteinExistence type="inferred from homology"/>
<feature type="binding site" evidence="7">
    <location>
        <position position="384"/>
    </location>
    <ligand>
        <name>Zn(2+)</name>
        <dbReference type="ChEBI" id="CHEBI:29105"/>
        <label>2</label>
    </ligand>
</feature>
<evidence type="ECO:0000256" key="4">
    <source>
        <dbReference type="ARBA" id="ARBA00022723"/>
    </source>
</evidence>
<evidence type="ECO:0000256" key="2">
    <source>
        <dbReference type="ARBA" id="ARBA00006153"/>
    </source>
</evidence>
<dbReference type="InterPro" id="IPR010158">
    <property type="entry name" value="Amidase_Cbmase"/>
</dbReference>
<dbReference type="EMBL" id="SACP01000036">
    <property type="protein sequence ID" value="RVU14076.1"/>
    <property type="molecule type" value="Genomic_DNA"/>
</dbReference>
<evidence type="ECO:0000256" key="6">
    <source>
        <dbReference type="ARBA" id="ARBA00023211"/>
    </source>
</evidence>
<accession>A0A3S2XGC7</accession>
<evidence type="ECO:0000256" key="7">
    <source>
        <dbReference type="PIRSR" id="PIRSR001235-1"/>
    </source>
</evidence>